<proteinExistence type="predicted"/>
<evidence type="ECO:0000313" key="3">
    <source>
        <dbReference type="WBParaSite" id="MBELARI_LOCUS117"/>
    </source>
</evidence>
<feature type="signal peptide" evidence="1">
    <location>
        <begin position="1"/>
        <end position="20"/>
    </location>
</feature>
<evidence type="ECO:0000256" key="1">
    <source>
        <dbReference type="SAM" id="SignalP"/>
    </source>
</evidence>
<organism evidence="2 3">
    <name type="scientific">Mesorhabditis belari</name>
    <dbReference type="NCBI Taxonomy" id="2138241"/>
    <lineage>
        <taxon>Eukaryota</taxon>
        <taxon>Metazoa</taxon>
        <taxon>Ecdysozoa</taxon>
        <taxon>Nematoda</taxon>
        <taxon>Chromadorea</taxon>
        <taxon>Rhabditida</taxon>
        <taxon>Rhabditina</taxon>
        <taxon>Rhabditomorpha</taxon>
        <taxon>Rhabditoidea</taxon>
        <taxon>Rhabditidae</taxon>
        <taxon>Mesorhabditinae</taxon>
        <taxon>Mesorhabditis</taxon>
    </lineage>
</organism>
<reference evidence="3" key="1">
    <citation type="submission" date="2024-02" db="UniProtKB">
        <authorList>
            <consortium name="WormBaseParasite"/>
        </authorList>
    </citation>
    <scope>IDENTIFICATION</scope>
</reference>
<protein>
    <submittedName>
        <fullName evidence="3">Uncharacterized protein</fullName>
    </submittedName>
</protein>
<feature type="chain" id="PRO_5042269606" evidence="1">
    <location>
        <begin position="21"/>
        <end position="77"/>
    </location>
</feature>
<dbReference type="AlphaFoldDB" id="A0AAF3ECM0"/>
<keyword evidence="2" id="KW-1185">Reference proteome</keyword>
<keyword evidence="1" id="KW-0732">Signal</keyword>
<evidence type="ECO:0000313" key="2">
    <source>
        <dbReference type="Proteomes" id="UP000887575"/>
    </source>
</evidence>
<accession>A0AAF3ECM0</accession>
<name>A0AAF3ECM0_9BILA</name>
<dbReference type="Proteomes" id="UP000887575">
    <property type="component" value="Unassembled WGS sequence"/>
</dbReference>
<dbReference type="WBParaSite" id="MBELARI_LOCUS117">
    <property type="protein sequence ID" value="MBELARI_LOCUS117"/>
    <property type="gene ID" value="MBELARI_LOCUS117"/>
</dbReference>
<sequence length="77" mass="9027">MNRYFLFVALALTVLCCVEARIPMYKPPLNEGARWGELFDKRDVGKVGYGWSDCEFSPMSCLLRRRRSLRSFEVEMN</sequence>